<proteinExistence type="predicted"/>
<accession>A0ABS0EDP7</accession>
<gene>
    <name evidence="1" type="ORF">ITJ86_00335</name>
</gene>
<evidence type="ECO:0000313" key="2">
    <source>
        <dbReference type="Proteomes" id="UP000611215"/>
    </source>
</evidence>
<dbReference type="NCBIfam" id="NF033487">
    <property type="entry name" value="Lacal_2735_fam"/>
    <property type="match status" value="1"/>
</dbReference>
<dbReference type="Proteomes" id="UP000611215">
    <property type="component" value="Unassembled WGS sequence"/>
</dbReference>
<comment type="caution">
    <text evidence="1">The sequence shown here is derived from an EMBL/GenBank/DDBJ whole genome shotgun (WGS) entry which is preliminary data.</text>
</comment>
<organism evidence="1 2">
    <name type="scientific">Winogradskyella marina</name>
    <dbReference type="NCBI Taxonomy" id="2785530"/>
    <lineage>
        <taxon>Bacteria</taxon>
        <taxon>Pseudomonadati</taxon>
        <taxon>Bacteroidota</taxon>
        <taxon>Flavobacteriia</taxon>
        <taxon>Flavobacteriales</taxon>
        <taxon>Flavobacteriaceae</taxon>
        <taxon>Winogradskyella</taxon>
    </lineage>
</organism>
<dbReference type="RefSeq" id="WP_195869610.1">
    <property type="nucleotide sequence ID" value="NZ_JADOET010000001.1"/>
</dbReference>
<dbReference type="EMBL" id="JADOET010000001">
    <property type="protein sequence ID" value="MBF8148321.1"/>
    <property type="molecule type" value="Genomic_DNA"/>
</dbReference>
<protein>
    <submittedName>
        <fullName evidence="1">Lacal_2735 family protein</fullName>
    </submittedName>
</protein>
<name>A0ABS0EDP7_9FLAO</name>
<dbReference type="InterPro" id="IPR045493">
    <property type="entry name" value="DUF6435"/>
</dbReference>
<evidence type="ECO:0000313" key="1">
    <source>
        <dbReference type="EMBL" id="MBF8148321.1"/>
    </source>
</evidence>
<sequence length="67" mass="7951">MNYRGKLLKRRIKLKKKYIQLIEDAYNLRQTDHALSDFSEYQATKVLHKINKLGFVVNNSETQIKPT</sequence>
<keyword evidence="2" id="KW-1185">Reference proteome</keyword>
<reference evidence="1 2" key="1">
    <citation type="submission" date="2020-11" db="EMBL/GenBank/DDBJ databases">
        <title>Winogradskyella marina sp. nov., isolated from marine sediment.</title>
        <authorList>
            <person name="Bo J."/>
            <person name="Wang S."/>
            <person name="Song X."/>
            <person name="Du Z."/>
        </authorList>
    </citation>
    <scope>NUCLEOTIDE SEQUENCE [LARGE SCALE GENOMIC DNA]</scope>
    <source>
        <strain evidence="1 2">F6397</strain>
    </source>
</reference>